<keyword evidence="2" id="KW-0808">Transferase</keyword>
<proteinExistence type="predicted"/>
<dbReference type="InterPro" id="IPR051678">
    <property type="entry name" value="AGP_Transferase"/>
</dbReference>
<evidence type="ECO:0000259" key="1">
    <source>
        <dbReference type="PROSITE" id="PS50011"/>
    </source>
</evidence>
<dbReference type="InterPro" id="IPR011009">
    <property type="entry name" value="Kinase-like_dom_sf"/>
</dbReference>
<dbReference type="GO" id="GO:0005524">
    <property type="term" value="F:ATP binding"/>
    <property type="evidence" value="ECO:0007669"/>
    <property type="project" value="InterPro"/>
</dbReference>
<dbReference type="Gene3D" id="3.90.1200.10">
    <property type="match status" value="1"/>
</dbReference>
<dbReference type="Pfam" id="PF01636">
    <property type="entry name" value="APH"/>
    <property type="match status" value="1"/>
</dbReference>
<dbReference type="PANTHER" id="PTHR21310">
    <property type="entry name" value="AMINOGLYCOSIDE PHOSPHOTRANSFERASE-RELATED-RELATED"/>
    <property type="match status" value="1"/>
</dbReference>
<dbReference type="EMBL" id="RJKL01000001">
    <property type="protein sequence ID" value="ROP29619.1"/>
    <property type="molecule type" value="Genomic_DNA"/>
</dbReference>
<organism evidence="2 3">
    <name type="scientific">Couchioplanes caeruleus</name>
    <dbReference type="NCBI Taxonomy" id="56438"/>
    <lineage>
        <taxon>Bacteria</taxon>
        <taxon>Bacillati</taxon>
        <taxon>Actinomycetota</taxon>
        <taxon>Actinomycetes</taxon>
        <taxon>Micromonosporales</taxon>
        <taxon>Micromonosporaceae</taxon>
        <taxon>Couchioplanes</taxon>
    </lineage>
</organism>
<evidence type="ECO:0000313" key="2">
    <source>
        <dbReference type="EMBL" id="ROP29619.1"/>
    </source>
</evidence>
<name>A0A3N1GH64_9ACTN</name>
<protein>
    <submittedName>
        <fullName evidence="2">Phosphotransferase family enzyme</fullName>
    </submittedName>
</protein>
<dbReference type="GO" id="GO:0004672">
    <property type="term" value="F:protein kinase activity"/>
    <property type="evidence" value="ECO:0007669"/>
    <property type="project" value="InterPro"/>
</dbReference>
<dbReference type="InterPro" id="IPR002575">
    <property type="entry name" value="Aminoglycoside_PTrfase"/>
</dbReference>
<dbReference type="PROSITE" id="PS50011">
    <property type="entry name" value="PROTEIN_KINASE_DOM"/>
    <property type="match status" value="1"/>
</dbReference>
<dbReference type="InterPro" id="IPR000719">
    <property type="entry name" value="Prot_kinase_dom"/>
</dbReference>
<feature type="domain" description="Protein kinase" evidence="1">
    <location>
        <begin position="39"/>
        <end position="272"/>
    </location>
</feature>
<dbReference type="Gene3D" id="3.30.200.20">
    <property type="entry name" value="Phosphorylase Kinase, domain 1"/>
    <property type="match status" value="1"/>
</dbReference>
<accession>A0A3N1GH64</accession>
<evidence type="ECO:0000313" key="3">
    <source>
        <dbReference type="Proteomes" id="UP000271683"/>
    </source>
</evidence>
<dbReference type="SUPFAM" id="SSF56112">
    <property type="entry name" value="Protein kinase-like (PK-like)"/>
    <property type="match status" value="1"/>
</dbReference>
<reference evidence="2 3" key="1">
    <citation type="submission" date="2018-11" db="EMBL/GenBank/DDBJ databases">
        <title>Sequencing the genomes of 1000 actinobacteria strains.</title>
        <authorList>
            <person name="Klenk H.-P."/>
        </authorList>
    </citation>
    <scope>NUCLEOTIDE SEQUENCE [LARGE SCALE GENOMIC DNA]</scope>
    <source>
        <strain evidence="2 3">DSM 43634</strain>
    </source>
</reference>
<gene>
    <name evidence="2" type="ORF">EDD30_2421</name>
</gene>
<sequence length="272" mass="30181">MLVVRLAERSLKAARRWCPPRHDQIVALSSESVAAWSGIELVERLTGGARNEVVLARRGGRRVVVRQSGRSLPALEWELDLLDHLASHGIGVPRPIVTDDGRRHVDGVHVHEFIDGRQPRDRRDWRRVIDVLTTVHELTTGWPQRPGFASSRQLLSADRGGDVRLDAMPPEAVRAVRTAWQPVLTGPECVVHGDVNAGNVLVDGAHVSLLDWDEARTDVPWFDFASIPEDVAVPMDRQTLVTAGVAWEAATCWIPEPEYAARRLAELSNRSG</sequence>
<dbReference type="AlphaFoldDB" id="A0A3N1GH64"/>
<dbReference type="Proteomes" id="UP000271683">
    <property type="component" value="Unassembled WGS sequence"/>
</dbReference>
<comment type="caution">
    <text evidence="2">The sequence shown here is derived from an EMBL/GenBank/DDBJ whole genome shotgun (WGS) entry which is preliminary data.</text>
</comment>